<dbReference type="AlphaFoldDB" id="A0A6J4UAK2"/>
<comment type="pathway">
    <text evidence="2">Carbohydrate degradation; pentose phosphate pathway; D-ribose 5-phosphate from D-ribulose 5-phosphate (non-oxidative stage): step 1/1.</text>
</comment>
<keyword evidence="1 2" id="KW-0413">Isomerase</keyword>
<protein>
    <recommendedName>
        <fullName evidence="2">Ribose-5-phosphate isomerase A</fullName>
        <ecNumber evidence="2">5.3.1.6</ecNumber>
    </recommendedName>
    <alternativeName>
        <fullName evidence="2">Phosphoriboisomerase A</fullName>
        <shortName evidence="2">PRI</shortName>
    </alternativeName>
</protein>
<comment type="function">
    <text evidence="2">Catalyzes the reversible conversion of ribose-5-phosphate to ribulose 5-phosphate.</text>
</comment>
<feature type="binding site" evidence="2">
    <location>
        <begin position="36"/>
        <end position="39"/>
    </location>
    <ligand>
        <name>substrate</name>
    </ligand>
</feature>
<dbReference type="NCBIfam" id="TIGR00021">
    <property type="entry name" value="rpiA"/>
    <property type="match status" value="1"/>
</dbReference>
<feature type="binding site" evidence="2">
    <location>
        <begin position="95"/>
        <end position="98"/>
    </location>
    <ligand>
        <name>substrate</name>
    </ligand>
</feature>
<feature type="binding site" evidence="2">
    <location>
        <position position="135"/>
    </location>
    <ligand>
        <name>substrate</name>
    </ligand>
</feature>
<dbReference type="Pfam" id="PF06026">
    <property type="entry name" value="Rib_5-P_isom_A"/>
    <property type="match status" value="1"/>
</dbReference>
<dbReference type="CDD" id="cd01398">
    <property type="entry name" value="RPI_A"/>
    <property type="match status" value="1"/>
</dbReference>
<evidence type="ECO:0000256" key="1">
    <source>
        <dbReference type="ARBA" id="ARBA00023235"/>
    </source>
</evidence>
<proteinExistence type="inferred from homology"/>
<comment type="catalytic activity">
    <reaction evidence="2">
        <text>aldehydo-D-ribose 5-phosphate = D-ribulose 5-phosphate</text>
        <dbReference type="Rhea" id="RHEA:14657"/>
        <dbReference type="ChEBI" id="CHEBI:58121"/>
        <dbReference type="ChEBI" id="CHEBI:58273"/>
        <dbReference type="EC" id="5.3.1.6"/>
    </reaction>
</comment>
<dbReference type="SUPFAM" id="SSF100950">
    <property type="entry name" value="NagB/RpiA/CoA transferase-like"/>
    <property type="match status" value="1"/>
</dbReference>
<dbReference type="EMBL" id="CADCWK010000032">
    <property type="protein sequence ID" value="CAA9545233.1"/>
    <property type="molecule type" value="Genomic_DNA"/>
</dbReference>
<dbReference type="PANTHER" id="PTHR43748">
    <property type="entry name" value="RIBOSE-5-PHOSPHATE ISOMERASE 3, CHLOROPLASTIC-RELATED"/>
    <property type="match status" value="1"/>
</dbReference>
<dbReference type="SUPFAM" id="SSF75445">
    <property type="entry name" value="D-ribose-5-phosphate isomerase (RpiA), lid domain"/>
    <property type="match status" value="1"/>
</dbReference>
<dbReference type="NCBIfam" id="NF001924">
    <property type="entry name" value="PRK00702.1"/>
    <property type="match status" value="1"/>
</dbReference>
<dbReference type="HAMAP" id="MF_00170">
    <property type="entry name" value="Rib_5P_isom_A"/>
    <property type="match status" value="1"/>
</dbReference>
<dbReference type="Gene3D" id="3.30.70.260">
    <property type="match status" value="1"/>
</dbReference>
<dbReference type="InterPro" id="IPR004788">
    <property type="entry name" value="Ribose5P_isomerase_type_A"/>
</dbReference>
<evidence type="ECO:0000313" key="3">
    <source>
        <dbReference type="EMBL" id="CAA9545233.1"/>
    </source>
</evidence>
<dbReference type="UniPathway" id="UPA00115">
    <property type="reaction ID" value="UER00412"/>
</dbReference>
<organism evidence="3">
    <name type="scientific">uncultured Thermomicrobiales bacterium</name>
    <dbReference type="NCBI Taxonomy" id="1645740"/>
    <lineage>
        <taxon>Bacteria</taxon>
        <taxon>Pseudomonadati</taxon>
        <taxon>Thermomicrobiota</taxon>
        <taxon>Thermomicrobia</taxon>
        <taxon>Thermomicrobiales</taxon>
        <taxon>environmental samples</taxon>
    </lineage>
</organism>
<comment type="similarity">
    <text evidence="2">Belongs to the ribose 5-phosphate isomerase family.</text>
</comment>
<comment type="subunit">
    <text evidence="2">Homodimer.</text>
</comment>
<dbReference type="GO" id="GO:0004751">
    <property type="term" value="F:ribose-5-phosphate isomerase activity"/>
    <property type="evidence" value="ECO:0007669"/>
    <property type="project" value="UniProtKB-UniRule"/>
</dbReference>
<dbReference type="InterPro" id="IPR020672">
    <property type="entry name" value="Ribose5P_isomerase_typA_subgr"/>
</dbReference>
<dbReference type="Gene3D" id="3.40.50.1360">
    <property type="match status" value="1"/>
</dbReference>
<evidence type="ECO:0000256" key="2">
    <source>
        <dbReference type="HAMAP-Rule" id="MF_00170"/>
    </source>
</evidence>
<reference evidence="3" key="1">
    <citation type="submission" date="2020-02" db="EMBL/GenBank/DDBJ databases">
        <authorList>
            <person name="Meier V. D."/>
        </authorList>
    </citation>
    <scope>NUCLEOTIDE SEQUENCE</scope>
    <source>
        <strain evidence="3">AVDCRST_MAG33</strain>
    </source>
</reference>
<name>A0A6J4UAK2_9BACT</name>
<dbReference type="PANTHER" id="PTHR43748:SF3">
    <property type="entry name" value="RIBOSE-5-PHOSPHATE ISOMERASE 3, CHLOROPLASTIC-RELATED"/>
    <property type="match status" value="1"/>
</dbReference>
<accession>A0A6J4UAK2</accession>
<gene>
    <name evidence="2" type="primary">rpiA</name>
    <name evidence="3" type="ORF">AVDCRST_MAG33-388</name>
</gene>
<dbReference type="GO" id="GO:0009052">
    <property type="term" value="P:pentose-phosphate shunt, non-oxidative branch"/>
    <property type="evidence" value="ECO:0007669"/>
    <property type="project" value="UniProtKB-UniRule"/>
</dbReference>
<feature type="binding site" evidence="2">
    <location>
        <begin position="108"/>
        <end position="111"/>
    </location>
    <ligand>
        <name>substrate</name>
    </ligand>
</feature>
<dbReference type="InterPro" id="IPR050262">
    <property type="entry name" value="Ribose-5P_isomerase"/>
</dbReference>
<feature type="active site" description="Proton acceptor" evidence="2">
    <location>
        <position position="117"/>
    </location>
</feature>
<sequence length="248" mass="25148">MPMGAETGSAEDPALTALARAAAEEVSDGMLVGLGTGSTAEALVRELGRRTGEGLRFTGVPTSQRTASLAASVGIPVVSLDEVLLAGDTIAVGLDGADEIDPALNATKGRGGALLFEKLVALSCQRFVLIAAEAKLVPRLGSRMPIPVETVALGWAGTRARLDRLGLNPSLRMVPASGEREAVPARTDSQNLILDCATGAMDDPAATAGALKATTGVVDHGLFLGIAHAAYVADTSGTVRLLASAVAR</sequence>
<dbReference type="InterPro" id="IPR037171">
    <property type="entry name" value="NagB/RpiA_transferase-like"/>
</dbReference>
<dbReference type="EC" id="5.3.1.6" evidence="2"/>